<dbReference type="EMBL" id="JACEGD010000002">
    <property type="protein sequence ID" value="MBH5385055.1"/>
    <property type="molecule type" value="Genomic_DNA"/>
</dbReference>
<reference evidence="1 2" key="1">
    <citation type="submission" date="2020-07" db="EMBL/GenBank/DDBJ databases">
        <title>Bradyrhizobium diversity isolated from nodules of indigenous legumes of Western Australia.</title>
        <authorList>
            <person name="Klepa M.S."/>
        </authorList>
    </citation>
    <scope>NUCLEOTIDE SEQUENCE [LARGE SCALE GENOMIC DNA]</scope>
    <source>
        <strain evidence="1 2">CNPSo 4019</strain>
    </source>
</reference>
<accession>A0ABS0NVN3</accession>
<proteinExistence type="predicted"/>
<evidence type="ECO:0000313" key="2">
    <source>
        <dbReference type="Proteomes" id="UP001194539"/>
    </source>
</evidence>
<name>A0ABS0NVN3_9BRAD</name>
<protein>
    <submittedName>
        <fullName evidence="1">Uncharacterized protein</fullName>
    </submittedName>
</protein>
<dbReference type="Proteomes" id="UP001194539">
    <property type="component" value="Unassembled WGS sequence"/>
</dbReference>
<sequence>MASRFDLAALIAALWRLGSDGKRMPTSHGILDRALNACLNDLPSGLSSNLSFGNTAVGLRCYELPDILLAAQEALITSEPNPTYLSTDVTLGVSEARQIALSCGLSTAQAKAIGSRLVDAATEIETQFAIDPDRPAAA</sequence>
<dbReference type="RefSeq" id="WP_197964818.1">
    <property type="nucleotide sequence ID" value="NZ_JACEGD010000002.1"/>
</dbReference>
<organism evidence="1 2">
    <name type="scientific">Bradyrhizobium diversitatis</name>
    <dbReference type="NCBI Taxonomy" id="2755406"/>
    <lineage>
        <taxon>Bacteria</taxon>
        <taxon>Pseudomonadati</taxon>
        <taxon>Pseudomonadota</taxon>
        <taxon>Alphaproteobacteria</taxon>
        <taxon>Hyphomicrobiales</taxon>
        <taxon>Nitrobacteraceae</taxon>
        <taxon>Bradyrhizobium</taxon>
    </lineage>
</organism>
<keyword evidence="2" id="KW-1185">Reference proteome</keyword>
<evidence type="ECO:0000313" key="1">
    <source>
        <dbReference type="EMBL" id="MBH5385055.1"/>
    </source>
</evidence>
<comment type="caution">
    <text evidence="1">The sequence shown here is derived from an EMBL/GenBank/DDBJ whole genome shotgun (WGS) entry which is preliminary data.</text>
</comment>
<gene>
    <name evidence="1" type="ORF">H1B27_02030</name>
</gene>